<dbReference type="InterPro" id="IPR013406">
    <property type="entry name" value="CHP02574_addiction_mod"/>
</dbReference>
<protein>
    <submittedName>
        <fullName evidence="1">Addiction module protein</fullName>
    </submittedName>
</protein>
<gene>
    <name evidence="1" type="ORF">GCM10022277_10420</name>
</gene>
<name>A0ABP7MBP1_9GAMM</name>
<sequence length="75" mass="8823">MRADELKREINKLTVADRLMLIEDVWDDIAKSNSEIPLPEWQKKELDKRLALYEAGEVKTTPLTDVHEALRNKYK</sequence>
<dbReference type="RefSeq" id="WP_344796183.1">
    <property type="nucleotide sequence ID" value="NZ_BAABBN010000004.1"/>
</dbReference>
<organism evidence="1 2">
    <name type="scientific">Litoribacillus peritrichatus</name>
    <dbReference type="NCBI Taxonomy" id="718191"/>
    <lineage>
        <taxon>Bacteria</taxon>
        <taxon>Pseudomonadati</taxon>
        <taxon>Pseudomonadota</taxon>
        <taxon>Gammaproteobacteria</taxon>
        <taxon>Oceanospirillales</taxon>
        <taxon>Oceanospirillaceae</taxon>
        <taxon>Litoribacillus</taxon>
    </lineage>
</organism>
<dbReference type="Proteomes" id="UP001501565">
    <property type="component" value="Unassembled WGS sequence"/>
</dbReference>
<dbReference type="Pfam" id="PF09720">
    <property type="entry name" value="Unstab_antitox"/>
    <property type="match status" value="1"/>
</dbReference>
<comment type="caution">
    <text evidence="1">The sequence shown here is derived from an EMBL/GenBank/DDBJ whole genome shotgun (WGS) entry which is preliminary data.</text>
</comment>
<proteinExistence type="predicted"/>
<keyword evidence="2" id="KW-1185">Reference proteome</keyword>
<evidence type="ECO:0000313" key="2">
    <source>
        <dbReference type="Proteomes" id="UP001501565"/>
    </source>
</evidence>
<dbReference type="EMBL" id="BAABBN010000004">
    <property type="protein sequence ID" value="GAA3917357.1"/>
    <property type="molecule type" value="Genomic_DNA"/>
</dbReference>
<evidence type="ECO:0000313" key="1">
    <source>
        <dbReference type="EMBL" id="GAA3917357.1"/>
    </source>
</evidence>
<reference evidence="2" key="1">
    <citation type="journal article" date="2019" name="Int. J. Syst. Evol. Microbiol.">
        <title>The Global Catalogue of Microorganisms (GCM) 10K type strain sequencing project: providing services to taxonomists for standard genome sequencing and annotation.</title>
        <authorList>
            <consortium name="The Broad Institute Genomics Platform"/>
            <consortium name="The Broad Institute Genome Sequencing Center for Infectious Disease"/>
            <person name="Wu L."/>
            <person name="Ma J."/>
        </authorList>
    </citation>
    <scope>NUCLEOTIDE SEQUENCE [LARGE SCALE GENOMIC DNA]</scope>
    <source>
        <strain evidence="2">JCM 17551</strain>
    </source>
</reference>
<accession>A0ABP7MBP1</accession>
<dbReference type="NCBIfam" id="TIGR02574">
    <property type="entry name" value="stabl_TIGR02574"/>
    <property type="match status" value="1"/>
</dbReference>